<gene>
    <name evidence="1" type="ORF">KS4_00710</name>
</gene>
<dbReference type="RefSeq" id="WP_145072960.1">
    <property type="nucleotide sequence ID" value="NZ_CP036425.1"/>
</dbReference>
<reference evidence="1 2" key="1">
    <citation type="submission" date="2019-02" db="EMBL/GenBank/DDBJ databases">
        <title>Deep-cultivation of Planctomycetes and their phenomic and genomic characterization uncovers novel biology.</title>
        <authorList>
            <person name="Wiegand S."/>
            <person name="Jogler M."/>
            <person name="Boedeker C."/>
            <person name="Pinto D."/>
            <person name="Vollmers J."/>
            <person name="Rivas-Marin E."/>
            <person name="Kohn T."/>
            <person name="Peeters S.H."/>
            <person name="Heuer A."/>
            <person name="Rast P."/>
            <person name="Oberbeckmann S."/>
            <person name="Bunk B."/>
            <person name="Jeske O."/>
            <person name="Meyerdierks A."/>
            <person name="Storesund J.E."/>
            <person name="Kallscheuer N."/>
            <person name="Luecker S."/>
            <person name="Lage O.M."/>
            <person name="Pohl T."/>
            <person name="Merkel B.J."/>
            <person name="Hornburger P."/>
            <person name="Mueller R.-W."/>
            <person name="Bruemmer F."/>
            <person name="Labrenz M."/>
            <person name="Spormann A.M."/>
            <person name="Op den Camp H."/>
            <person name="Overmann J."/>
            <person name="Amann R."/>
            <person name="Jetten M.S.M."/>
            <person name="Mascher T."/>
            <person name="Medema M.H."/>
            <person name="Devos D.P."/>
            <person name="Kaster A.-K."/>
            <person name="Ovreas L."/>
            <person name="Rohde M."/>
            <person name="Galperin M.Y."/>
            <person name="Jogler C."/>
        </authorList>
    </citation>
    <scope>NUCLEOTIDE SEQUENCE [LARGE SCALE GENOMIC DNA]</scope>
    <source>
        <strain evidence="1 2">KS4</strain>
    </source>
</reference>
<name>A0A517YP96_9BACT</name>
<evidence type="ECO:0000313" key="2">
    <source>
        <dbReference type="Proteomes" id="UP000317369"/>
    </source>
</evidence>
<dbReference type="EMBL" id="CP036425">
    <property type="protein sequence ID" value="QDU32043.1"/>
    <property type="molecule type" value="Genomic_DNA"/>
</dbReference>
<organism evidence="1 2">
    <name type="scientific">Poriferisphaera corsica</name>
    <dbReference type="NCBI Taxonomy" id="2528020"/>
    <lineage>
        <taxon>Bacteria</taxon>
        <taxon>Pseudomonadati</taxon>
        <taxon>Planctomycetota</taxon>
        <taxon>Phycisphaerae</taxon>
        <taxon>Phycisphaerales</taxon>
        <taxon>Phycisphaeraceae</taxon>
        <taxon>Poriferisphaera</taxon>
    </lineage>
</organism>
<protein>
    <submittedName>
        <fullName evidence="1">Uncharacterized protein</fullName>
    </submittedName>
</protein>
<dbReference type="AlphaFoldDB" id="A0A517YP96"/>
<proteinExistence type="predicted"/>
<dbReference type="OrthoDB" id="282364at2"/>
<sequence length="364" mass="40726">MKRLLIGLLAVGCLLVITGGMVGCRAYGPTTIGPDRFDYNESIAQSWNTQLLQNLVRMRYGGTPHFVEVNSILQQYQLEISSFGGFIANGDGVSGLWEVPFQLEGMFREAPTITYSPLVGEEFTERLLKPIDPITLIYISQSGWPVDHLFEMCVDQVNGIKNRAITGTTKNQASESGLDEFHELLIMLKAMQERGMLDIRVEQEGSTVVLFVPPAGMSDDEKDLAKRAKQLLGLSQTATKFTLVTSPVQRNGMELAVQTKSILTILMGLSRTVMASQEDIEKGYVVEEMLMSMSEEVEDHLLAIYSTNSDPQEAFVKIWFRERYYYISDDDKESKRTFALLTYLFNLQSRDTGLMAPLLTLPAG</sequence>
<evidence type="ECO:0000313" key="1">
    <source>
        <dbReference type="EMBL" id="QDU32043.1"/>
    </source>
</evidence>
<dbReference type="KEGG" id="pcor:KS4_00710"/>
<accession>A0A517YP96</accession>
<dbReference type="PROSITE" id="PS51257">
    <property type="entry name" value="PROKAR_LIPOPROTEIN"/>
    <property type="match status" value="1"/>
</dbReference>
<dbReference type="Proteomes" id="UP000317369">
    <property type="component" value="Chromosome"/>
</dbReference>
<keyword evidence="2" id="KW-1185">Reference proteome</keyword>